<dbReference type="KEGG" id="vaq:FIV01_02680"/>
<keyword evidence="2" id="KW-0449">Lipoprotein</keyword>
<dbReference type="OrthoDB" id="5917215at2"/>
<dbReference type="Proteomes" id="UP000326936">
    <property type="component" value="Chromosome"/>
</dbReference>
<dbReference type="InterPro" id="IPR021242">
    <property type="entry name" value="DUF2799"/>
</dbReference>
<protein>
    <submittedName>
        <fullName evidence="2">Lipoprotein</fullName>
    </submittedName>
</protein>
<reference evidence="2 3" key="1">
    <citation type="submission" date="2019-10" db="EMBL/GenBank/DDBJ databases">
        <title>Complete genome sequence of Vibrio sp. strain THAF100, isolated from non-filtered water from the water column of tank 6 of a marine aquarium containing stony-coral fragments. Water maintained at 26 degree C.</title>
        <authorList>
            <person name="Ruckert C."/>
            <person name="Franco A."/>
            <person name="Kalinowski J."/>
            <person name="Glaeser S."/>
        </authorList>
    </citation>
    <scope>NUCLEOTIDE SEQUENCE [LARGE SCALE GENOMIC DNA]</scope>
    <source>
        <strain evidence="2 3">THAF100</strain>
    </source>
</reference>
<proteinExistence type="predicted"/>
<accession>A0A5P9CH41</accession>
<feature type="chain" id="PRO_5024918694" evidence="1">
    <location>
        <begin position="18"/>
        <end position="113"/>
    </location>
</feature>
<organism evidence="2 3">
    <name type="scientific">Vibrio aquimaris</name>
    <dbReference type="NCBI Taxonomy" id="2587862"/>
    <lineage>
        <taxon>Bacteria</taxon>
        <taxon>Pseudomonadati</taxon>
        <taxon>Pseudomonadota</taxon>
        <taxon>Gammaproteobacteria</taxon>
        <taxon>Vibrionales</taxon>
        <taxon>Vibrionaceae</taxon>
        <taxon>Vibrio</taxon>
    </lineage>
</organism>
<evidence type="ECO:0000256" key="1">
    <source>
        <dbReference type="SAM" id="SignalP"/>
    </source>
</evidence>
<evidence type="ECO:0000313" key="2">
    <source>
        <dbReference type="EMBL" id="QFT25351.1"/>
    </source>
</evidence>
<dbReference type="EMBL" id="CP045350">
    <property type="protein sequence ID" value="QFT25351.1"/>
    <property type="molecule type" value="Genomic_DNA"/>
</dbReference>
<feature type="signal peptide" evidence="1">
    <location>
        <begin position="1"/>
        <end position="17"/>
    </location>
</feature>
<sequence length="113" mass="12917" precursor="true">MKKLTLLMILTTLFACAATTEQLVQQGDWYTIGYQDGIRGNNQRTINQLSKLGSTKHSDYEQGYIVGLEEFCNPNHAYQIGLTGQHYEGVCEGTEGAQKFRMEWQRGWNEYSN</sequence>
<name>A0A5P9CH41_9VIBR</name>
<keyword evidence="3" id="KW-1185">Reference proteome</keyword>
<dbReference type="AlphaFoldDB" id="A0A5P9CH41"/>
<dbReference type="PROSITE" id="PS51257">
    <property type="entry name" value="PROKAR_LIPOPROTEIN"/>
    <property type="match status" value="1"/>
</dbReference>
<dbReference type="Pfam" id="PF10973">
    <property type="entry name" value="DUF2799"/>
    <property type="match status" value="1"/>
</dbReference>
<evidence type="ECO:0000313" key="3">
    <source>
        <dbReference type="Proteomes" id="UP000326936"/>
    </source>
</evidence>
<dbReference type="RefSeq" id="WP_152429613.1">
    <property type="nucleotide sequence ID" value="NZ_CBCSDK010000005.1"/>
</dbReference>
<gene>
    <name evidence="2" type="ORF">FIV01_02680</name>
</gene>
<keyword evidence="1" id="KW-0732">Signal</keyword>